<dbReference type="SMART" id="SM00389">
    <property type="entry name" value="HOX"/>
    <property type="match status" value="1"/>
</dbReference>
<dbReference type="PANTHER" id="PTHR24336">
    <property type="entry name" value="TRANSCRIPTION FACTOR LBX"/>
    <property type="match status" value="1"/>
</dbReference>
<evidence type="ECO:0000313" key="11">
    <source>
        <dbReference type="Proteomes" id="UP000749559"/>
    </source>
</evidence>
<dbReference type="GO" id="GO:0000981">
    <property type="term" value="F:DNA-binding transcription factor activity, RNA polymerase II-specific"/>
    <property type="evidence" value="ECO:0007669"/>
    <property type="project" value="InterPro"/>
</dbReference>
<dbReference type="InterPro" id="IPR009057">
    <property type="entry name" value="Homeodomain-like_sf"/>
</dbReference>
<sequence>MSSRADSSSDSDDSLHERYSPVKVMALSQLPPPRNPSTSKPVTSFLIRDILHKDAAKSAQKRKESSVSSHTHTHGPLSPLNRFHSSTLHQPPHIRGPPSHGHFSPHIGLQIVRPWDAASSRKRSSSMAALDDVDSESDNSDIEIDIVGDEEEKPSPKVKTKSKVSPLDALFEMTSKTFDGNGTNALAEGNKKELSGMFNKSHPPKKRRKARTAFTNQQIYELEKRFLYQKYLTPADRDEIASTLGLSNAQVITWFQNRRAKLKRDLEELKNDVTNATTVESPGAQKELLESMEHLQAVKTGMKK</sequence>
<dbReference type="GO" id="GO:0005634">
    <property type="term" value="C:nucleus"/>
    <property type="evidence" value="ECO:0007669"/>
    <property type="project" value="UniProtKB-SubCell"/>
</dbReference>
<feature type="DNA-binding region" description="Homeobox" evidence="6">
    <location>
        <begin position="207"/>
        <end position="266"/>
    </location>
</feature>
<keyword evidence="8" id="KW-0175">Coiled coil</keyword>
<dbReference type="PROSITE" id="PS00027">
    <property type="entry name" value="HOMEOBOX_1"/>
    <property type="match status" value="1"/>
</dbReference>
<gene>
    <name evidence="10" type="ORF">OFUS_LOCUS9950</name>
</gene>
<proteinExistence type="predicted"/>
<reference evidence="10" key="1">
    <citation type="submission" date="2022-03" db="EMBL/GenBank/DDBJ databases">
        <authorList>
            <person name="Martin C."/>
        </authorList>
    </citation>
    <scope>NUCLEOTIDE SEQUENCE</scope>
</reference>
<accession>A0A8J1T7B9</accession>
<dbReference type="InterPro" id="IPR000047">
    <property type="entry name" value="HTH_motif"/>
</dbReference>
<feature type="region of interest" description="Disordered" evidence="9">
    <location>
        <begin position="1"/>
        <end position="106"/>
    </location>
</feature>
<dbReference type="InterPro" id="IPR051892">
    <property type="entry name" value="LBX_TF"/>
</dbReference>
<evidence type="ECO:0000256" key="7">
    <source>
        <dbReference type="RuleBase" id="RU000682"/>
    </source>
</evidence>
<evidence type="ECO:0000256" key="6">
    <source>
        <dbReference type="PROSITE-ProRule" id="PRU00108"/>
    </source>
</evidence>
<dbReference type="Pfam" id="PF00046">
    <property type="entry name" value="Homeodomain"/>
    <property type="match status" value="1"/>
</dbReference>
<evidence type="ECO:0000256" key="3">
    <source>
        <dbReference type="ARBA" id="ARBA00023125"/>
    </source>
</evidence>
<comment type="subcellular location">
    <subcellularLocation>
        <location evidence="1 6 7">Nucleus</location>
    </subcellularLocation>
</comment>
<dbReference type="SUPFAM" id="SSF46689">
    <property type="entry name" value="Homeodomain-like"/>
    <property type="match status" value="1"/>
</dbReference>
<keyword evidence="3 6" id="KW-0238">DNA-binding</keyword>
<evidence type="ECO:0000256" key="9">
    <source>
        <dbReference type="SAM" id="MobiDB-lite"/>
    </source>
</evidence>
<dbReference type="InterPro" id="IPR001356">
    <property type="entry name" value="HD"/>
</dbReference>
<evidence type="ECO:0000256" key="2">
    <source>
        <dbReference type="ARBA" id="ARBA00022473"/>
    </source>
</evidence>
<dbReference type="CDD" id="cd00086">
    <property type="entry name" value="homeodomain"/>
    <property type="match status" value="1"/>
</dbReference>
<dbReference type="PANTHER" id="PTHR24336:SF8">
    <property type="entry name" value="LADYBIRD EARLY-RELATED"/>
    <property type="match status" value="1"/>
</dbReference>
<name>A0A8J1T7B9_OWEFU</name>
<comment type="caution">
    <text evidence="10">The sequence shown here is derived from an EMBL/GenBank/DDBJ whole genome shotgun (WGS) entry which is preliminary data.</text>
</comment>
<dbReference type="EMBL" id="CAIIXF020000005">
    <property type="protein sequence ID" value="CAH1783627.1"/>
    <property type="molecule type" value="Genomic_DNA"/>
</dbReference>
<feature type="coiled-coil region" evidence="8">
    <location>
        <begin position="252"/>
        <end position="279"/>
    </location>
</feature>
<organism evidence="10 11">
    <name type="scientific">Owenia fusiformis</name>
    <name type="common">Polychaete worm</name>
    <dbReference type="NCBI Taxonomy" id="6347"/>
    <lineage>
        <taxon>Eukaryota</taxon>
        <taxon>Metazoa</taxon>
        <taxon>Spiralia</taxon>
        <taxon>Lophotrochozoa</taxon>
        <taxon>Annelida</taxon>
        <taxon>Polychaeta</taxon>
        <taxon>Sedentaria</taxon>
        <taxon>Canalipalpata</taxon>
        <taxon>Sabellida</taxon>
        <taxon>Oweniida</taxon>
        <taxon>Oweniidae</taxon>
        <taxon>Owenia</taxon>
    </lineage>
</organism>
<dbReference type="InterPro" id="IPR017970">
    <property type="entry name" value="Homeobox_CS"/>
</dbReference>
<dbReference type="FunFam" id="1.10.10.60:FF:000098">
    <property type="entry name" value="Transcription factor LBX1"/>
    <property type="match status" value="1"/>
</dbReference>
<dbReference type="PROSITE" id="PS50071">
    <property type="entry name" value="HOMEOBOX_2"/>
    <property type="match status" value="1"/>
</dbReference>
<keyword evidence="5 6" id="KW-0539">Nucleus</keyword>
<keyword evidence="2" id="KW-0217">Developmental protein</keyword>
<keyword evidence="11" id="KW-1185">Reference proteome</keyword>
<evidence type="ECO:0000256" key="1">
    <source>
        <dbReference type="ARBA" id="ARBA00004123"/>
    </source>
</evidence>
<dbReference type="Gene3D" id="1.10.10.60">
    <property type="entry name" value="Homeodomain-like"/>
    <property type="match status" value="1"/>
</dbReference>
<dbReference type="OrthoDB" id="6159439at2759"/>
<dbReference type="Proteomes" id="UP000749559">
    <property type="component" value="Unassembled WGS sequence"/>
</dbReference>
<evidence type="ECO:0000313" key="10">
    <source>
        <dbReference type="EMBL" id="CAH1783627.1"/>
    </source>
</evidence>
<evidence type="ECO:0000256" key="4">
    <source>
        <dbReference type="ARBA" id="ARBA00023155"/>
    </source>
</evidence>
<evidence type="ECO:0000256" key="5">
    <source>
        <dbReference type="ARBA" id="ARBA00023242"/>
    </source>
</evidence>
<dbReference type="GO" id="GO:1990837">
    <property type="term" value="F:sequence-specific double-stranded DNA binding"/>
    <property type="evidence" value="ECO:0007669"/>
    <property type="project" value="TreeGrafter"/>
</dbReference>
<dbReference type="PRINTS" id="PR00031">
    <property type="entry name" value="HTHREPRESSR"/>
</dbReference>
<feature type="compositionally biased region" description="Basic and acidic residues" evidence="9">
    <location>
        <begin position="49"/>
        <end position="65"/>
    </location>
</feature>
<dbReference type="AlphaFoldDB" id="A0A8J1T7B9"/>
<keyword evidence="4 6" id="KW-0371">Homeobox</keyword>
<evidence type="ECO:0000256" key="8">
    <source>
        <dbReference type="SAM" id="Coils"/>
    </source>
</evidence>
<protein>
    <submittedName>
        <fullName evidence="10">Uncharacterized protein</fullName>
    </submittedName>
</protein>